<dbReference type="Proteomes" id="UP000317122">
    <property type="component" value="Unassembled WGS sequence"/>
</dbReference>
<organism evidence="1 2">
    <name type="scientific">Mesorhizobium tianshanense</name>
    <dbReference type="NCBI Taxonomy" id="39844"/>
    <lineage>
        <taxon>Bacteria</taxon>
        <taxon>Pseudomonadati</taxon>
        <taxon>Pseudomonadota</taxon>
        <taxon>Alphaproteobacteria</taxon>
        <taxon>Hyphomicrobiales</taxon>
        <taxon>Phyllobacteriaceae</taxon>
        <taxon>Mesorhizobium</taxon>
    </lineage>
</organism>
<dbReference type="InterPro" id="IPR049796">
    <property type="entry name" value="CdiI_Ct-like"/>
</dbReference>
<evidence type="ECO:0000313" key="2">
    <source>
        <dbReference type="Proteomes" id="UP000317122"/>
    </source>
</evidence>
<sequence length="123" mass="14020">MIDDPENLVYEGVRDLDSSKTYKDLLYGDVHEQVQAILSISQHDDWYFAQDVCLKYPRHPNPDVRNISIIGLSHVARIHRAIEIGSVLELVSDLSNAGRDHASIEDMFNDIMIFVVQQGRRAV</sequence>
<protein>
    <submittedName>
        <fullName evidence="1">Uncharacterized protein</fullName>
    </submittedName>
</protein>
<accession>A0A562ND54</accession>
<comment type="caution">
    <text evidence="1">The sequence shown here is derived from an EMBL/GenBank/DDBJ whole genome shotgun (WGS) entry which is preliminary data.</text>
</comment>
<reference evidence="1 2" key="1">
    <citation type="journal article" date="2015" name="Stand. Genomic Sci.">
        <title>Genomic Encyclopedia of Bacterial and Archaeal Type Strains, Phase III: the genomes of soil and plant-associated and newly described type strains.</title>
        <authorList>
            <person name="Whitman W.B."/>
            <person name="Woyke T."/>
            <person name="Klenk H.P."/>
            <person name="Zhou Y."/>
            <person name="Lilburn T.G."/>
            <person name="Beck B.J."/>
            <person name="De Vos P."/>
            <person name="Vandamme P."/>
            <person name="Eisen J.A."/>
            <person name="Garrity G."/>
            <person name="Hugenholtz P."/>
            <person name="Kyrpides N.C."/>
        </authorList>
    </citation>
    <scope>NUCLEOTIDE SEQUENCE [LARGE SCALE GENOMIC DNA]</scope>
    <source>
        <strain evidence="1 2">CGMCC 1.2546</strain>
    </source>
</reference>
<dbReference type="EMBL" id="VLKT01000033">
    <property type="protein sequence ID" value="TWI30043.1"/>
    <property type="molecule type" value="Genomic_DNA"/>
</dbReference>
<dbReference type="OrthoDB" id="3695133at2"/>
<evidence type="ECO:0000313" key="1">
    <source>
        <dbReference type="EMBL" id="TWI30043.1"/>
    </source>
</evidence>
<gene>
    <name evidence="1" type="ORF">IQ26_04859</name>
</gene>
<proteinExistence type="predicted"/>
<keyword evidence="2" id="KW-1185">Reference proteome</keyword>
<dbReference type="AlphaFoldDB" id="A0A562ND54"/>
<name>A0A562ND54_9HYPH</name>
<dbReference type="CDD" id="cd20694">
    <property type="entry name" value="CdiI_Ct-like"/>
    <property type="match status" value="1"/>
</dbReference>
<dbReference type="RefSeq" id="WP_145720840.1">
    <property type="nucleotide sequence ID" value="NZ_BSPF01000116.1"/>
</dbReference>